<organism evidence="2 3">
    <name type="scientific">Cymbomonas tetramitiformis</name>
    <dbReference type="NCBI Taxonomy" id="36881"/>
    <lineage>
        <taxon>Eukaryota</taxon>
        <taxon>Viridiplantae</taxon>
        <taxon>Chlorophyta</taxon>
        <taxon>Pyramimonadophyceae</taxon>
        <taxon>Pyramimonadales</taxon>
        <taxon>Pyramimonadaceae</taxon>
        <taxon>Cymbomonas</taxon>
    </lineage>
</organism>
<comment type="caution">
    <text evidence="2">The sequence shown here is derived from an EMBL/GenBank/DDBJ whole genome shotgun (WGS) entry which is preliminary data.</text>
</comment>
<protein>
    <recommendedName>
        <fullName evidence="1">DUF1990 domain-containing protein</fullName>
    </recommendedName>
</protein>
<evidence type="ECO:0000259" key="1">
    <source>
        <dbReference type="Pfam" id="PF09348"/>
    </source>
</evidence>
<name>A0AAE0BPL0_9CHLO</name>
<gene>
    <name evidence="2" type="ORF">CYMTET_49726</name>
</gene>
<dbReference type="AlphaFoldDB" id="A0AAE0BPL0"/>
<sequence>MVQISLGRPSKESVERTLKDCQRRGLSYNHKGATKEMPPLPSSASNVGYKLDECRIRLGCGKNTYERAKKLLQKWGHFQLGWTYVDQDTPVAKDSPVCVNASLGPIWTRNPLTIIYTEDSELSTASPSKKESLVLSPRGQNCHARFAFAHGCLKGHMLAGEERFAVEWLKEDDSVWYDIATFSKPGGPLCYLSYPVWANDVGGVRQMIHDGGAFSIEVPGTCGSPSAAGEGAARLVRDNRAADWTPAKETGKHKMLEILDPDFYAAVRADLGVAIGVAGHRRPPTYSGNDGKIMLVLTGRRCVHSLRLPPRCGKEGVGKNYHKYMNCPYGGKGTGGDSAGFCKPVDDEDAPEVMHTLALCHIFQVAADEGAAAFAAALQGVA</sequence>
<evidence type="ECO:0000313" key="3">
    <source>
        <dbReference type="Proteomes" id="UP001190700"/>
    </source>
</evidence>
<accession>A0AAE0BPL0</accession>
<keyword evidence="3" id="KW-1185">Reference proteome</keyword>
<reference evidence="2 3" key="1">
    <citation type="journal article" date="2015" name="Genome Biol. Evol.">
        <title>Comparative Genomics of a Bacterivorous Green Alga Reveals Evolutionary Causalities and Consequences of Phago-Mixotrophic Mode of Nutrition.</title>
        <authorList>
            <person name="Burns J.A."/>
            <person name="Paasch A."/>
            <person name="Narechania A."/>
            <person name="Kim E."/>
        </authorList>
    </citation>
    <scope>NUCLEOTIDE SEQUENCE [LARGE SCALE GENOMIC DNA]</scope>
    <source>
        <strain evidence="2 3">PLY_AMNH</strain>
    </source>
</reference>
<dbReference type="InterPro" id="IPR018960">
    <property type="entry name" value="DUF1990"/>
</dbReference>
<dbReference type="EMBL" id="LGRX02033647">
    <property type="protein sequence ID" value="KAK3240433.1"/>
    <property type="molecule type" value="Genomic_DNA"/>
</dbReference>
<dbReference type="Pfam" id="PF09348">
    <property type="entry name" value="DUF1990"/>
    <property type="match status" value="1"/>
</dbReference>
<dbReference type="Proteomes" id="UP001190700">
    <property type="component" value="Unassembled WGS sequence"/>
</dbReference>
<evidence type="ECO:0000313" key="2">
    <source>
        <dbReference type="EMBL" id="KAK3240433.1"/>
    </source>
</evidence>
<proteinExistence type="predicted"/>
<dbReference type="PANTHER" id="PTHR34202:SF1">
    <property type="entry name" value="UPF0548 PROTEIN"/>
    <property type="match status" value="1"/>
</dbReference>
<feature type="domain" description="DUF1990" evidence="1">
    <location>
        <begin position="28"/>
        <end position="197"/>
    </location>
</feature>
<dbReference type="PANTHER" id="PTHR34202">
    <property type="entry name" value="UPF0548 PROTEIN"/>
    <property type="match status" value="1"/>
</dbReference>